<accession>A0A0L0P726</accession>
<evidence type="ECO:0000313" key="2">
    <source>
        <dbReference type="Proteomes" id="UP000037122"/>
    </source>
</evidence>
<dbReference type="Proteomes" id="UP000037122">
    <property type="component" value="Unassembled WGS sequence"/>
</dbReference>
<dbReference type="AlphaFoldDB" id="A0A0L0P726"/>
<name>A0A0L0P726_CANAR</name>
<dbReference type="EMBL" id="LGST01000006">
    <property type="protein sequence ID" value="KNE02173.1"/>
    <property type="molecule type" value="Genomic_DNA"/>
</dbReference>
<reference evidence="2" key="1">
    <citation type="journal article" date="2015" name="BMC Genomics">
        <title>Draft genome of a commonly misdiagnosed multidrug resistant pathogen Candida auris.</title>
        <authorList>
            <person name="Chatterjee S."/>
            <person name="Alampalli S.V."/>
            <person name="Nageshan R.K."/>
            <person name="Chettiar S.T."/>
            <person name="Joshi S."/>
            <person name="Tatu U.S."/>
        </authorList>
    </citation>
    <scope>NUCLEOTIDE SEQUENCE [LARGE SCALE GENOMIC DNA]</scope>
    <source>
        <strain evidence="2">6684</strain>
    </source>
</reference>
<sequence>MLGKGWQFGNIFGVTAATLQPNFGAIFGGA</sequence>
<gene>
    <name evidence="1" type="ORF">QG37_00861</name>
</gene>
<evidence type="ECO:0000313" key="1">
    <source>
        <dbReference type="EMBL" id="KNE02173.1"/>
    </source>
</evidence>
<proteinExistence type="predicted"/>
<organism evidence="1 2">
    <name type="scientific">Candidozyma auris</name>
    <name type="common">Yeast</name>
    <name type="synonym">Candida auris</name>
    <dbReference type="NCBI Taxonomy" id="498019"/>
    <lineage>
        <taxon>Eukaryota</taxon>
        <taxon>Fungi</taxon>
        <taxon>Dikarya</taxon>
        <taxon>Ascomycota</taxon>
        <taxon>Saccharomycotina</taxon>
        <taxon>Pichiomycetes</taxon>
        <taxon>Metschnikowiaceae</taxon>
        <taxon>Candidozyma</taxon>
    </lineage>
</organism>
<comment type="caution">
    <text evidence="1">The sequence shown here is derived from an EMBL/GenBank/DDBJ whole genome shotgun (WGS) entry which is preliminary data.</text>
</comment>
<protein>
    <submittedName>
        <fullName evidence="1">Uncharacterized protein</fullName>
    </submittedName>
</protein>